<dbReference type="CDD" id="cd00761">
    <property type="entry name" value="Glyco_tranf_GTA_type"/>
    <property type="match status" value="1"/>
</dbReference>
<feature type="domain" description="Glycosyltransferase 2-like" evidence="1">
    <location>
        <begin position="9"/>
        <end position="172"/>
    </location>
</feature>
<dbReference type="HOGENOM" id="CLU_064280_0_0_11"/>
<keyword evidence="2" id="KW-0808">Transferase</keyword>
<dbReference type="Pfam" id="PF00535">
    <property type="entry name" value="Glycos_transf_2"/>
    <property type="match status" value="1"/>
</dbReference>
<dbReference type="AlphaFoldDB" id="C8WIV6"/>
<proteinExistence type="predicted"/>
<gene>
    <name evidence="2" type="ordered locus">Elen_2034</name>
</gene>
<protein>
    <submittedName>
        <fullName evidence="2">Glycosyl transferase family 2</fullName>
    </submittedName>
</protein>
<evidence type="ECO:0000313" key="3">
    <source>
        <dbReference type="Proteomes" id="UP000001377"/>
    </source>
</evidence>
<dbReference type="InterPro" id="IPR001173">
    <property type="entry name" value="Glyco_trans_2-like"/>
</dbReference>
<dbReference type="BioCyc" id="ELEN479437:G1GFY-2047-MONOMER"/>
<keyword evidence="3" id="KW-1185">Reference proteome</keyword>
<dbReference type="SUPFAM" id="SSF53448">
    <property type="entry name" value="Nucleotide-diphospho-sugar transferases"/>
    <property type="match status" value="1"/>
</dbReference>
<dbReference type="EMBL" id="CP001726">
    <property type="protein sequence ID" value="ACV55998.1"/>
    <property type="molecule type" value="Genomic_DNA"/>
</dbReference>
<dbReference type="RefSeq" id="WP_015760906.1">
    <property type="nucleotide sequence ID" value="NC_013204.1"/>
</dbReference>
<evidence type="ECO:0000259" key="1">
    <source>
        <dbReference type="Pfam" id="PF00535"/>
    </source>
</evidence>
<reference evidence="2 3" key="1">
    <citation type="journal article" date="2009" name="Stand. Genomic Sci.">
        <title>Complete genome sequence of Eggerthella lenta type strain (IPP VPI 0255).</title>
        <authorList>
            <person name="Saunders E."/>
            <person name="Pukall R."/>
            <person name="Abt B."/>
            <person name="Lapidus A."/>
            <person name="Glavina Del Rio T."/>
            <person name="Copeland A."/>
            <person name="Tice H."/>
            <person name="Cheng J.F."/>
            <person name="Lucas S."/>
            <person name="Chen F."/>
            <person name="Nolan M."/>
            <person name="Bruce D."/>
            <person name="Goodwin L."/>
            <person name="Pitluck S."/>
            <person name="Ivanova N."/>
            <person name="Mavromatis K."/>
            <person name="Ovchinnikova G."/>
            <person name="Pati A."/>
            <person name="Chen A."/>
            <person name="Palaniappan K."/>
            <person name="Land M."/>
            <person name="Hauser L."/>
            <person name="Chang Y.J."/>
            <person name="Jeffries C.D."/>
            <person name="Chain P."/>
            <person name="Meincke L."/>
            <person name="Sims D."/>
            <person name="Brettin T."/>
            <person name="Detter J.C."/>
            <person name="Goker M."/>
            <person name="Bristow J."/>
            <person name="Eisen J.A."/>
            <person name="Markowitz V."/>
            <person name="Hugenholtz P."/>
            <person name="Kyrpides N.C."/>
            <person name="Klenk H.P."/>
            <person name="Han C."/>
        </authorList>
    </citation>
    <scope>NUCLEOTIDE SEQUENCE [LARGE SCALE GENOMIC DNA]</scope>
    <source>
        <strain evidence="3">ATCC 25559 / DSM 2243 / CCUG 17323 / JCM 9979 / KCTC 3265 / NCTC 11813 / VPI 0255 / 1899 B</strain>
    </source>
</reference>
<dbReference type="PaxDb" id="479437-Elen_2034"/>
<dbReference type="Proteomes" id="UP000001377">
    <property type="component" value="Chromosome"/>
</dbReference>
<dbReference type="InterPro" id="IPR029044">
    <property type="entry name" value="Nucleotide-diphossugar_trans"/>
</dbReference>
<dbReference type="STRING" id="479437.Elen_2034"/>
<dbReference type="Gene3D" id="3.90.550.10">
    <property type="entry name" value="Spore Coat Polysaccharide Biosynthesis Protein SpsA, Chain A"/>
    <property type="match status" value="1"/>
</dbReference>
<evidence type="ECO:0000313" key="2">
    <source>
        <dbReference type="EMBL" id="ACV55998.1"/>
    </source>
</evidence>
<dbReference type="eggNOG" id="COG1216">
    <property type="taxonomic scope" value="Bacteria"/>
</dbReference>
<accession>C8WIV6</accession>
<organism evidence="2 3">
    <name type="scientific">Eggerthella lenta (strain ATCC 25559 / DSM 2243 / CCUG 17323 / JCM 9979 / KCTC 3265 / NCTC 11813 / VPI 0255 / 1899 B)</name>
    <name type="common">Eubacterium lentum</name>
    <dbReference type="NCBI Taxonomy" id="479437"/>
    <lineage>
        <taxon>Bacteria</taxon>
        <taxon>Bacillati</taxon>
        <taxon>Actinomycetota</taxon>
        <taxon>Coriobacteriia</taxon>
        <taxon>Eggerthellales</taxon>
        <taxon>Eggerthellaceae</taxon>
        <taxon>Eggerthella</taxon>
    </lineage>
</organism>
<dbReference type="CAZy" id="GT2">
    <property type="family name" value="Glycosyltransferase Family 2"/>
</dbReference>
<name>C8WIV6_EGGLE</name>
<sequence>MFSSSDHTFVVCAYKESPFLKDCLQSLAEQTIAPNIVMVTSTPNDSIHRLSEQHSVPLVINDTEPGIASDWNNAVESVDTKLVTIAHQDDLYCPRYLESLLDLVSTSDDPLLYFTDYGELRNGTEVNDNKLLRVKRFMLSPLKAKATRKSKFIRRRILSFGSPICCPSVTLVKSKLTPGFFKADFHSDLDWQAWTALAGMEGDFLYNPTIQMYHRIHEDSETSRLIQNASRGSEDLQMLQCFWPKPIASLIYKLYAKGQDSNEGF</sequence>
<dbReference type="GO" id="GO:0016740">
    <property type="term" value="F:transferase activity"/>
    <property type="evidence" value="ECO:0007669"/>
    <property type="project" value="UniProtKB-KW"/>
</dbReference>
<dbReference type="KEGG" id="ele:Elen_2034"/>
<dbReference type="OrthoDB" id="5986178at2"/>